<keyword evidence="1 3" id="KW-0963">Cytoplasm</keyword>
<dbReference type="InterPro" id="IPR019407">
    <property type="entry name" value="CTU2"/>
</dbReference>
<dbReference type="HAMAP" id="MF_03054">
    <property type="entry name" value="CTU2"/>
    <property type="match status" value="1"/>
</dbReference>
<proteinExistence type="inferred from homology"/>
<evidence type="ECO:0000256" key="3">
    <source>
        <dbReference type="HAMAP-Rule" id="MF_03054"/>
    </source>
</evidence>
<dbReference type="Proteomes" id="UP001600888">
    <property type="component" value="Unassembled WGS sequence"/>
</dbReference>
<sequence length="400" mass="43313">MAAVDTGSKVCRRCNENETTHTIRSEPTCGACYRRYVQMKAVKRLEVASKEIRAAPTQTKKVLVGLSFGVSSSSLVNVLDESVKNQLKKRPTPAYDPVVVHVDTEMSDHTSSSPSETQRLLNKFSERYPRFTFRSIPLTTVLDLDTIDWSALPVAPSSGEDGDKGPGQRLHDFFARLPSTTSRADIMRLFVRHILISAALAEGCHALLLGCSTTALAALTLGETAKGRGFTIPWMTNDGPQAIHAFAAAPENGAGSDRGAKPAGKEVAKLPIYYPLREVFQNELVAYAALVSPPLTDLVLPSDAARPGSAVVSHKDVSIDDVMARYFDEVEASYPSIVANVVRTTAKLERLGENGDDISCGLCGMGLDELGDERWKGEIGDADAGEYGRLCYGCQRSMRN</sequence>
<dbReference type="Pfam" id="PF10288">
    <property type="entry name" value="CTU2"/>
    <property type="match status" value="1"/>
</dbReference>
<keyword evidence="5" id="KW-1185">Reference proteome</keyword>
<evidence type="ECO:0000313" key="4">
    <source>
        <dbReference type="EMBL" id="KAL2282658.1"/>
    </source>
</evidence>
<evidence type="ECO:0000256" key="1">
    <source>
        <dbReference type="ARBA" id="ARBA00022490"/>
    </source>
</evidence>
<evidence type="ECO:0000256" key="2">
    <source>
        <dbReference type="ARBA" id="ARBA00022694"/>
    </source>
</evidence>
<protein>
    <recommendedName>
        <fullName evidence="3">Cytoplasmic tRNA 2-thiolation protein 2</fullName>
    </recommendedName>
</protein>
<reference evidence="4 5" key="1">
    <citation type="submission" date="2024-03" db="EMBL/GenBank/DDBJ databases">
        <title>A high-quality draft genome sequence of Diaporthe vaccinii, a causative agent of upright dieback and viscid rot disease in cranberry plants.</title>
        <authorList>
            <person name="Sarrasin M."/>
            <person name="Lang B.F."/>
            <person name="Burger G."/>
        </authorList>
    </citation>
    <scope>NUCLEOTIDE SEQUENCE [LARGE SCALE GENOMIC DNA]</scope>
    <source>
        <strain evidence="4 5">IS7</strain>
    </source>
</reference>
<comment type="pathway">
    <text evidence="3">tRNA modification; 5-methoxycarbonylmethyl-2-thiouridine-tRNA biosynthesis.</text>
</comment>
<evidence type="ECO:0000313" key="5">
    <source>
        <dbReference type="Proteomes" id="UP001600888"/>
    </source>
</evidence>
<dbReference type="InterPro" id="IPR014729">
    <property type="entry name" value="Rossmann-like_a/b/a_fold"/>
</dbReference>
<accession>A0ABR4EJT2</accession>
<gene>
    <name evidence="3" type="primary">NCS2</name>
    <name evidence="3" type="synonym">CTU2</name>
    <name evidence="4" type="ORF">FJTKL_10499</name>
</gene>
<comment type="similarity">
    <text evidence="3">Belongs to the CTU2/NCS2 family.</text>
</comment>
<dbReference type="EMBL" id="JBAWTH010000048">
    <property type="protein sequence ID" value="KAL2282658.1"/>
    <property type="molecule type" value="Genomic_DNA"/>
</dbReference>
<organism evidence="4 5">
    <name type="scientific">Diaporthe vaccinii</name>
    <dbReference type="NCBI Taxonomy" id="105482"/>
    <lineage>
        <taxon>Eukaryota</taxon>
        <taxon>Fungi</taxon>
        <taxon>Dikarya</taxon>
        <taxon>Ascomycota</taxon>
        <taxon>Pezizomycotina</taxon>
        <taxon>Sordariomycetes</taxon>
        <taxon>Sordariomycetidae</taxon>
        <taxon>Diaporthales</taxon>
        <taxon>Diaporthaceae</taxon>
        <taxon>Diaporthe</taxon>
        <taxon>Diaporthe eres species complex</taxon>
    </lineage>
</organism>
<name>A0ABR4EJT2_9PEZI</name>
<dbReference type="PANTHER" id="PTHR20882">
    <property type="entry name" value="CYTOPLASMIC TRNA 2-THIOLATION PROTEIN 2"/>
    <property type="match status" value="1"/>
</dbReference>
<comment type="subcellular location">
    <subcellularLocation>
        <location evidence="3">Cytoplasm</location>
    </subcellularLocation>
</comment>
<comment type="function">
    <text evidence="3">Plays a central role in 2-thiolation of mcm(5)S(2)U at tRNA wobble positions of tRNA(Lys), tRNA(Glu) and tRNA(Gln). May act by forming a heterodimer with NCS6 that ligates sulfur from thiocarboxylated URM1 onto the uridine of tRNAs at wobble position. Prior mcm(5) tRNA modification by the elongator complex is required for 2-thiolation. May also be involved in protein urmylation.</text>
</comment>
<dbReference type="Gene3D" id="3.40.50.620">
    <property type="entry name" value="HUPs"/>
    <property type="match status" value="1"/>
</dbReference>
<keyword evidence="2 3" id="KW-0819">tRNA processing</keyword>
<comment type="caution">
    <text evidence="4">The sequence shown here is derived from an EMBL/GenBank/DDBJ whole genome shotgun (WGS) entry which is preliminary data.</text>
</comment>
<dbReference type="PANTHER" id="PTHR20882:SF14">
    <property type="entry name" value="CYTOPLASMIC TRNA 2-THIOLATION PROTEIN 2"/>
    <property type="match status" value="1"/>
</dbReference>
<dbReference type="SUPFAM" id="SSF52402">
    <property type="entry name" value="Adenine nucleotide alpha hydrolases-like"/>
    <property type="match status" value="1"/>
</dbReference>